<feature type="compositionally biased region" description="Basic and acidic residues" evidence="11">
    <location>
        <begin position="7"/>
        <end position="18"/>
    </location>
</feature>
<feature type="transmembrane region" description="Helical" evidence="12">
    <location>
        <begin position="285"/>
        <end position="305"/>
    </location>
</feature>
<feature type="transmembrane region" description="Helical" evidence="12">
    <location>
        <begin position="646"/>
        <end position="666"/>
    </location>
</feature>
<keyword evidence="9 12" id="KW-0472">Membrane</keyword>
<feature type="transmembrane region" description="Helical" evidence="12">
    <location>
        <begin position="686"/>
        <end position="711"/>
    </location>
</feature>
<comment type="subcellular location">
    <subcellularLocation>
        <location evidence="2">Cell membrane</location>
        <topology evidence="2">Multi-pass membrane protein</topology>
    </subcellularLocation>
</comment>
<evidence type="ECO:0000313" key="17">
    <source>
        <dbReference type="Proteomes" id="UP001597145"/>
    </source>
</evidence>
<evidence type="ECO:0000256" key="1">
    <source>
        <dbReference type="ARBA" id="ARBA00003001"/>
    </source>
</evidence>
<keyword evidence="5" id="KW-0328">Glycosyltransferase</keyword>
<dbReference type="Gene3D" id="2.60.120.940">
    <property type="entry name" value="EmbC, C-terminal domain, subdomain 2"/>
    <property type="match status" value="1"/>
</dbReference>
<keyword evidence="6" id="KW-0808">Transferase</keyword>
<keyword evidence="8 12" id="KW-1133">Transmembrane helix</keyword>
<evidence type="ECO:0000256" key="4">
    <source>
        <dbReference type="ARBA" id="ARBA00022475"/>
    </source>
</evidence>
<evidence type="ECO:0000256" key="8">
    <source>
        <dbReference type="ARBA" id="ARBA00022989"/>
    </source>
</evidence>
<dbReference type="InterPro" id="IPR032731">
    <property type="entry name" value="Arabino_trans_C"/>
</dbReference>
<dbReference type="Proteomes" id="UP001597145">
    <property type="component" value="Unassembled WGS sequence"/>
</dbReference>
<dbReference type="RefSeq" id="WP_343971959.1">
    <property type="nucleotide sequence ID" value="NZ_BAAAJG010000003.1"/>
</dbReference>
<feature type="transmembrane region" description="Helical" evidence="12">
    <location>
        <begin position="558"/>
        <end position="576"/>
    </location>
</feature>
<feature type="transmembrane region" description="Helical" evidence="12">
    <location>
        <begin position="419"/>
        <end position="439"/>
    </location>
</feature>
<dbReference type="Gene3D" id="2.60.120.610">
    <property type="entry name" value="arabinofuranosyltransferase like domain"/>
    <property type="match status" value="1"/>
</dbReference>
<evidence type="ECO:0000256" key="12">
    <source>
        <dbReference type="SAM" id="Phobius"/>
    </source>
</evidence>
<evidence type="ECO:0000256" key="6">
    <source>
        <dbReference type="ARBA" id="ARBA00022679"/>
    </source>
</evidence>
<organism evidence="16 17">
    <name type="scientific">Pseudonocardia aurantiaca</name>
    <dbReference type="NCBI Taxonomy" id="75290"/>
    <lineage>
        <taxon>Bacteria</taxon>
        <taxon>Bacillati</taxon>
        <taxon>Actinomycetota</taxon>
        <taxon>Actinomycetes</taxon>
        <taxon>Pseudonocardiales</taxon>
        <taxon>Pseudonocardiaceae</taxon>
        <taxon>Pseudonocardia</taxon>
    </lineage>
</organism>
<feature type="region of interest" description="Disordered" evidence="11">
    <location>
        <begin position="1"/>
        <end position="36"/>
    </location>
</feature>
<proteinExistence type="inferred from homology"/>
<feature type="transmembrane region" description="Helical" evidence="12">
    <location>
        <begin position="253"/>
        <end position="273"/>
    </location>
</feature>
<dbReference type="Pfam" id="PF17689">
    <property type="entry name" value="Arabino_trans_N"/>
    <property type="match status" value="1"/>
</dbReference>
<evidence type="ECO:0000259" key="15">
    <source>
        <dbReference type="Pfam" id="PF17689"/>
    </source>
</evidence>
<evidence type="ECO:0000256" key="3">
    <source>
        <dbReference type="ARBA" id="ARBA00008195"/>
    </source>
</evidence>
<dbReference type="EMBL" id="JBHUCP010000001">
    <property type="protein sequence ID" value="MFD1527972.1"/>
    <property type="molecule type" value="Genomic_DNA"/>
</dbReference>
<sequence>MTDVSDAVEHDAPARAEDVDGIPPRPAGSTPAPAAGRGRRTAVFAALSALVAVVCAAMLPFAPVSVNDPTVSWPVDPARPQSTLLSLTAYRPLAMDVRFTCDAARVAQANGGVVVSTAAPAAPTAGTTGMIVTARDGQVQVRGMDALLLDEPLPAGPCEYRITGDSRGLPSFVRPAPDPADLDAPNMSAFATPVNAHVTITRDGTQIVSRPFEQLPDVDVLATDARGLPNGGLSVQLRVDDEFTSSPTPVKSVLIWATAFALVVTALLLMQLARATPRVPLVWRLTWPRLVDLLVPAVIVFWMFVAPATDDDGYYAAMARNSVLSGEVGNYYQLYDQNFTPFTWFYQALGWWQQFAGTAPVLQRIPAAVFGVVTFFALRRFVAIAMSEWAPDSRRVRALAHAVLAVVFLAWWIPQNMGVRPETVVAMCGALTMLTVLVAGRRSHPALAWLAFALAGLGFTAHPTGFTLFAPLLAGLPLLWPVVRVPGHKFGTALRMLAVASGGMVAPLLAFADGALRDFIRGQAIFLSLQAQEGWTTEIQRYEFLLSQIPMGNYAKRAAILVCLVALLWFAVLLVAARARRVAVPMPLWLAGSSTALAFAALWLTPSKWSHHFGALAGVGPAFLALLLVTAVPLTRRVLQDAKLPYGLLAAAGASFVAVIALGWHGPNQWPYASLEGMRRPELSPAISNIALDSVGLWAGVAVVTGALLVGAAKLARGPSLRLAALTAVPAVVVLSLLGTTVYTVGTFGAGAAAGVPRESVWAQGLADPAGTRCGAAGVVRVLDPTTASTLPEAPGQPTPPAPVGFAPGAGYYEGNRPQGRAAAEIWGSLIVRDDRGAERNDGQMTTSWYTLPQGLTGAGVTVLAAGTLDQGNSLTAVYGRTSADGTVSVIEENPNTKAEEQQSLTDPTHSTSWRTFTLEPPAGADVVRLQAVDGTGGLHGWLAFSAPAVAQPVVLSDYLPAAAPVALAWPLAFAYPCQRQPTIVDGITESPQYAVLWGNEPMTGLDDGAWVPFRGGAFAQVPRTESVQRLAVAPGTDPHIEVYAFHTDLAQAAYTVTETRRTVSGASIDNETATAPNG</sequence>
<comment type="function">
    <text evidence="1">Arabinosyl transferase responsible for the polymerization of arabinose into the arabinan of arabinogalactan.</text>
</comment>
<keyword evidence="17" id="KW-1185">Reference proteome</keyword>
<feature type="transmembrane region" description="Helical" evidence="12">
    <location>
        <begin position="446"/>
        <end position="462"/>
    </location>
</feature>
<comment type="caution">
    <text evidence="16">The sequence shown here is derived from an EMBL/GenBank/DDBJ whole genome shotgun (WGS) entry which is preliminary data.</text>
</comment>
<feature type="domain" description="Arabinosyltransferas concanavalin like" evidence="15">
    <location>
        <begin position="70"/>
        <end position="166"/>
    </location>
</feature>
<keyword evidence="4" id="KW-1003">Cell membrane</keyword>
<evidence type="ECO:0000256" key="2">
    <source>
        <dbReference type="ARBA" id="ARBA00004651"/>
    </source>
</evidence>
<feature type="transmembrane region" description="Helical" evidence="12">
    <location>
        <begin position="588"/>
        <end position="606"/>
    </location>
</feature>
<protein>
    <submittedName>
        <fullName evidence="16">Arabinosyltransferase domain-containing protein</fullName>
    </submittedName>
</protein>
<accession>A0ABW4FCN5</accession>
<evidence type="ECO:0000256" key="7">
    <source>
        <dbReference type="ARBA" id="ARBA00022692"/>
    </source>
</evidence>
<feature type="compositionally biased region" description="Low complexity" evidence="11">
    <location>
        <begin position="27"/>
        <end position="36"/>
    </location>
</feature>
<comment type="similarity">
    <text evidence="3">Belongs to the emb family.</text>
</comment>
<feature type="transmembrane region" description="Helical" evidence="12">
    <location>
        <begin position="365"/>
        <end position="384"/>
    </location>
</feature>
<gene>
    <name evidence="16" type="ORF">ACFSCY_00790</name>
</gene>
<keyword evidence="10" id="KW-0961">Cell wall biogenesis/degradation</keyword>
<feature type="domain" description="Arabinofuranosyltransferase central" evidence="13">
    <location>
        <begin position="246"/>
        <end position="708"/>
    </location>
</feature>
<evidence type="ECO:0000256" key="5">
    <source>
        <dbReference type="ARBA" id="ARBA00022676"/>
    </source>
</evidence>
<name>A0ABW4FCN5_9PSEU</name>
<evidence type="ECO:0000259" key="13">
    <source>
        <dbReference type="Pfam" id="PF04602"/>
    </source>
</evidence>
<dbReference type="Pfam" id="PF04602">
    <property type="entry name" value="Arabinose_trans"/>
    <property type="match status" value="1"/>
</dbReference>
<feature type="transmembrane region" description="Helical" evidence="12">
    <location>
        <begin position="612"/>
        <end position="634"/>
    </location>
</feature>
<evidence type="ECO:0000256" key="10">
    <source>
        <dbReference type="ARBA" id="ARBA00023316"/>
    </source>
</evidence>
<dbReference type="InterPro" id="IPR027451">
    <property type="entry name" value="EmbABC_dom1"/>
</dbReference>
<feature type="transmembrane region" description="Helical" evidence="12">
    <location>
        <begin position="396"/>
        <end position="413"/>
    </location>
</feature>
<evidence type="ECO:0000313" key="16">
    <source>
        <dbReference type="EMBL" id="MFD1527972.1"/>
    </source>
</evidence>
<feature type="transmembrane region" description="Helical" evidence="12">
    <location>
        <begin position="723"/>
        <end position="743"/>
    </location>
</feature>
<reference evidence="17" key="1">
    <citation type="journal article" date="2019" name="Int. J. Syst. Evol. Microbiol.">
        <title>The Global Catalogue of Microorganisms (GCM) 10K type strain sequencing project: providing services to taxonomists for standard genome sequencing and annotation.</title>
        <authorList>
            <consortium name="The Broad Institute Genomics Platform"/>
            <consortium name="The Broad Institute Genome Sequencing Center for Infectious Disease"/>
            <person name="Wu L."/>
            <person name="Ma J."/>
        </authorList>
    </citation>
    <scope>NUCLEOTIDE SEQUENCE [LARGE SCALE GENOMIC DNA]</scope>
    <source>
        <strain evidence="17">JCM 12165</strain>
    </source>
</reference>
<dbReference type="Pfam" id="PF14896">
    <property type="entry name" value="Arabino_trans_C"/>
    <property type="match status" value="1"/>
</dbReference>
<dbReference type="InterPro" id="IPR040920">
    <property type="entry name" value="Arabino_trans_N"/>
</dbReference>
<feature type="transmembrane region" description="Helical" evidence="12">
    <location>
        <begin position="42"/>
        <end position="62"/>
    </location>
</feature>
<keyword evidence="7 12" id="KW-0812">Transmembrane</keyword>
<feature type="region of interest" description="Disordered" evidence="11">
    <location>
        <begin position="788"/>
        <end position="813"/>
    </location>
</feature>
<evidence type="ECO:0000259" key="14">
    <source>
        <dbReference type="Pfam" id="PF14896"/>
    </source>
</evidence>
<feature type="domain" description="Arabinosyltransferase C-terminal" evidence="14">
    <location>
        <begin position="838"/>
        <end position="997"/>
    </location>
</feature>
<evidence type="ECO:0000256" key="9">
    <source>
        <dbReference type="ARBA" id="ARBA00023136"/>
    </source>
</evidence>
<dbReference type="InterPro" id="IPR007680">
    <property type="entry name" value="Arabino_trans_central"/>
</dbReference>
<dbReference type="InterPro" id="IPR042486">
    <property type="entry name" value="Arabino_trans_C_2"/>
</dbReference>
<evidence type="ECO:0000256" key="11">
    <source>
        <dbReference type="SAM" id="MobiDB-lite"/>
    </source>
</evidence>